<dbReference type="Pfam" id="PF04966">
    <property type="entry name" value="OprB"/>
    <property type="match status" value="1"/>
</dbReference>
<evidence type="ECO:0000313" key="6">
    <source>
        <dbReference type="Proteomes" id="UP000651156"/>
    </source>
</evidence>
<accession>A0ABR9ULX5</accession>
<keyword evidence="6" id="KW-1185">Reference proteome</keyword>
<dbReference type="NCBIfam" id="NF033921">
    <property type="entry name" value="por_somb"/>
    <property type="match status" value="1"/>
</dbReference>
<dbReference type="InterPro" id="IPR047684">
    <property type="entry name" value="Por_som-like"/>
</dbReference>
<evidence type="ECO:0000313" key="5">
    <source>
        <dbReference type="EMBL" id="MBE9189264.1"/>
    </source>
</evidence>
<dbReference type="InterPro" id="IPR001119">
    <property type="entry name" value="SLH_dom"/>
</dbReference>
<dbReference type="InterPro" id="IPR038673">
    <property type="entry name" value="OprB_sf"/>
</dbReference>
<dbReference type="Pfam" id="PF00395">
    <property type="entry name" value="SLH"/>
    <property type="match status" value="1"/>
</dbReference>
<dbReference type="EMBL" id="JADEWN010000004">
    <property type="protein sequence ID" value="MBE9189264.1"/>
    <property type="molecule type" value="Genomic_DNA"/>
</dbReference>
<reference evidence="5 6" key="1">
    <citation type="submission" date="2020-10" db="EMBL/GenBank/DDBJ databases">
        <authorList>
            <person name="Castelo-Branco R."/>
            <person name="Eusebio N."/>
            <person name="Adriana R."/>
            <person name="Vieira A."/>
            <person name="Brugerolle De Fraissinette N."/>
            <person name="Rezende De Castro R."/>
            <person name="Schneider M.P."/>
            <person name="Vasconcelos V."/>
            <person name="Leao P.N."/>
        </authorList>
    </citation>
    <scope>NUCLEOTIDE SEQUENCE [LARGE SCALE GENOMIC DNA]</scope>
    <source>
        <strain evidence="5 6">LEGE 06123</strain>
    </source>
</reference>
<dbReference type="PANTHER" id="PTHR43308:SF1">
    <property type="entry name" value="OUTER MEMBRANE PROTEIN ALPHA"/>
    <property type="match status" value="1"/>
</dbReference>
<dbReference type="InterPro" id="IPR051465">
    <property type="entry name" value="Cell_Envelope_Struct_Comp"/>
</dbReference>
<dbReference type="RefSeq" id="WP_193930483.1">
    <property type="nucleotide sequence ID" value="NZ_CAWPMZ010000085.1"/>
</dbReference>
<organism evidence="5 6">
    <name type="scientific">Gloeocapsopsis crepidinum LEGE 06123</name>
    <dbReference type="NCBI Taxonomy" id="588587"/>
    <lineage>
        <taxon>Bacteria</taxon>
        <taxon>Bacillati</taxon>
        <taxon>Cyanobacteriota</taxon>
        <taxon>Cyanophyceae</taxon>
        <taxon>Oscillatoriophycideae</taxon>
        <taxon>Chroococcales</taxon>
        <taxon>Chroococcaceae</taxon>
        <taxon>Gloeocapsopsis</taxon>
    </lineage>
</organism>
<keyword evidence="3" id="KW-0175">Coiled coil</keyword>
<keyword evidence="2" id="KW-0732">Signal</keyword>
<protein>
    <submittedName>
        <fullName evidence="5">Carbohydrate porin</fullName>
    </submittedName>
</protein>
<comment type="caution">
    <text evidence="5">The sequence shown here is derived from an EMBL/GenBank/DDBJ whole genome shotgun (WGS) entry which is preliminary data.</text>
</comment>
<dbReference type="InterPro" id="IPR007049">
    <property type="entry name" value="Carb-sel_porin_OprB"/>
</dbReference>
<dbReference type="PROSITE" id="PS51272">
    <property type="entry name" value="SLH"/>
    <property type="match status" value="1"/>
</dbReference>
<feature type="signal peptide" evidence="2">
    <location>
        <begin position="1"/>
        <end position="29"/>
    </location>
</feature>
<proteinExistence type="inferred from homology"/>
<dbReference type="Gene3D" id="2.40.160.180">
    <property type="entry name" value="Carbohydrate-selective porin OprB"/>
    <property type="match status" value="1"/>
</dbReference>
<evidence type="ECO:0000256" key="1">
    <source>
        <dbReference type="ARBA" id="ARBA00008769"/>
    </source>
</evidence>
<sequence>MSKVVRKTASYSLFLINFLLYQIADVAIASEVNQVNNIVSQSLGSEATLSEMAQVTSVSQLSDVQPTDWAFQALQSLVERYGCIAGYPDSTYRGNRALTRYEFAAGLNACLNRVNELIAAATSDLSREDLAILQRLQEEFAIELASLRGRVDALEAQTAELEANQFSTTTKLAGEVITYLADAFGETAGDINNTTLGYRVRLNFDTSFTGQDRLRTRVQATNLRLFDSGGTFGGSQGTREGQDATIVEDFIGFGVTGETRVAPSSIAQSGEVLATQLQYQFPVGDRFRVYLEAGGTDPTYITDPISPFVDTATGALSNFGQVNPMFFPIGNQAGIGANFLVTPELSLDFGYLGGLDTANNPGEDTGLFNGDYSAFTQLVYNNDRFKVGLFYLNAYSGSFGVDTLAGSNPAKVIVVNDVNNPENNFSNPVVANTYAAQLNFRVFDGFELGGWVGYTAARAVGEIKGDADIWNYAVTLHFPDLFREGNAGGIVVGMQPRLTGISNAILASAIGLPDGQRSDRDTGLHLEAFYRYQLTDNVSITPGVFWLTAPNHDARNPDVVIGVIRTSFLF</sequence>
<dbReference type="Proteomes" id="UP000651156">
    <property type="component" value="Unassembled WGS sequence"/>
</dbReference>
<dbReference type="PANTHER" id="PTHR43308">
    <property type="entry name" value="OUTER MEMBRANE PROTEIN ALPHA-RELATED"/>
    <property type="match status" value="1"/>
</dbReference>
<feature type="domain" description="SLH" evidence="4">
    <location>
        <begin position="57"/>
        <end position="121"/>
    </location>
</feature>
<evidence type="ECO:0000256" key="3">
    <source>
        <dbReference type="SAM" id="Coils"/>
    </source>
</evidence>
<evidence type="ECO:0000259" key="4">
    <source>
        <dbReference type="PROSITE" id="PS51272"/>
    </source>
</evidence>
<feature type="coiled-coil region" evidence="3">
    <location>
        <begin position="137"/>
        <end position="164"/>
    </location>
</feature>
<feature type="chain" id="PRO_5044997265" evidence="2">
    <location>
        <begin position="30"/>
        <end position="570"/>
    </location>
</feature>
<comment type="similarity">
    <text evidence="1 2">Belongs to the OprB family.</text>
</comment>
<name>A0ABR9ULX5_9CHRO</name>
<evidence type="ECO:0000256" key="2">
    <source>
        <dbReference type="RuleBase" id="RU363072"/>
    </source>
</evidence>
<gene>
    <name evidence="5" type="ORF">IQ230_02540</name>
</gene>